<name>A0A1E1KH01_9HELO</name>
<accession>A0A1E1KH01</accession>
<evidence type="ECO:0000313" key="4">
    <source>
        <dbReference type="Proteomes" id="UP000178129"/>
    </source>
</evidence>
<protein>
    <recommendedName>
        <fullName evidence="2">Single-strand DNA deaminase toxin A-like C-terminal domain-containing protein</fullName>
    </recommendedName>
</protein>
<keyword evidence="4" id="KW-1185">Reference proteome</keyword>
<comment type="caution">
    <text evidence="3">The sequence shown here is derived from an EMBL/GenBank/DDBJ whole genome shotgun (WGS) entry which is preliminary data.</text>
</comment>
<proteinExistence type="predicted"/>
<sequence>MTRHGKQKVTIDLESSDEEPAPSVLPEAPSVKKMQKMQGKKINKRFKIAKRVMPDAPEDSDQDELGVDQQVVLKSGRMNFQPVDAGREKEVLRAVGKAAKILLALGDQVDLKTTMQSVASRNDLASNKIREDCAIISKLLPFPISASAQQPHGEVPSTINLYDQYFVHQGAGRQMFVLRPVEAFQGNVNLTRRKVMGFVQHKGSNFPLKYALPGWTPAAEDHPNLLNSGFWTKEVQRWAEFHNHHFPTHPFDEYHGKVKGHACASHVEPRLMLWFACDRLRELRGVDKPIRTLLGELFRLRDYDIKMEAEIHLTRDPCRKCLEIRDLIEEYTRIKFHFKSARTLGELQLEKNKHGWITFGRYAQVDSDEEDEDFEVVERQEVVKETKSTFAVVIRGQPSTPAKQKSKSHAQELTPPSSSSTVTKISTKTQKNHIRSFSYQPCRSLGTTDLHQPEIESDSDTSDYRPRTKVSRKSKSTPSPLESPDQDEDDDLHGSAESSVGPFGLEAQRQAKLLKRGRKRRAEQNASPSQSKKARRTKV</sequence>
<dbReference type="Proteomes" id="UP000178129">
    <property type="component" value="Unassembled WGS sequence"/>
</dbReference>
<reference evidence="4" key="1">
    <citation type="submission" date="2016-03" db="EMBL/GenBank/DDBJ databases">
        <authorList>
            <person name="Ploux O."/>
        </authorList>
    </citation>
    <scope>NUCLEOTIDE SEQUENCE [LARGE SCALE GENOMIC DNA]</scope>
    <source>
        <strain evidence="4">UK7</strain>
    </source>
</reference>
<evidence type="ECO:0000313" key="3">
    <source>
        <dbReference type="EMBL" id="CZS97343.1"/>
    </source>
</evidence>
<evidence type="ECO:0000256" key="1">
    <source>
        <dbReference type="SAM" id="MobiDB-lite"/>
    </source>
</evidence>
<dbReference type="Pfam" id="PF24120">
    <property type="entry name" value="SsdA_C"/>
    <property type="match status" value="1"/>
</dbReference>
<feature type="region of interest" description="Disordered" evidence="1">
    <location>
        <begin position="394"/>
        <end position="539"/>
    </location>
</feature>
<dbReference type="InParanoid" id="A0A1E1KH01"/>
<organism evidence="3 4">
    <name type="scientific">Rhynchosporium graminicola</name>
    <dbReference type="NCBI Taxonomy" id="2792576"/>
    <lineage>
        <taxon>Eukaryota</taxon>
        <taxon>Fungi</taxon>
        <taxon>Dikarya</taxon>
        <taxon>Ascomycota</taxon>
        <taxon>Pezizomycotina</taxon>
        <taxon>Leotiomycetes</taxon>
        <taxon>Helotiales</taxon>
        <taxon>Ploettnerulaceae</taxon>
        <taxon>Rhynchosporium</taxon>
    </lineage>
</organism>
<feature type="compositionally biased region" description="Low complexity" evidence="1">
    <location>
        <begin position="414"/>
        <end position="429"/>
    </location>
</feature>
<gene>
    <name evidence="3" type="ORF">RCO7_00283</name>
</gene>
<evidence type="ECO:0000259" key="2">
    <source>
        <dbReference type="Pfam" id="PF24120"/>
    </source>
</evidence>
<dbReference type="STRING" id="914237.A0A1E1KH01"/>
<feature type="compositionally biased region" description="Basic residues" evidence="1">
    <location>
        <begin position="512"/>
        <end position="521"/>
    </location>
</feature>
<dbReference type="EMBL" id="FJUW01000013">
    <property type="protein sequence ID" value="CZS97343.1"/>
    <property type="molecule type" value="Genomic_DNA"/>
</dbReference>
<feature type="domain" description="Single-strand DNA deaminase toxin A-like C-terminal" evidence="2">
    <location>
        <begin position="214"/>
        <end position="272"/>
    </location>
</feature>
<dbReference type="InterPro" id="IPR057517">
    <property type="entry name" value="SsdA-like_C"/>
</dbReference>
<feature type="compositionally biased region" description="Polar residues" evidence="1">
    <location>
        <begin position="435"/>
        <end position="450"/>
    </location>
</feature>
<dbReference type="AlphaFoldDB" id="A0A1E1KH01"/>
<feature type="region of interest" description="Disordered" evidence="1">
    <location>
        <begin position="1"/>
        <end position="39"/>
    </location>
</feature>